<dbReference type="RefSeq" id="WP_155481705.1">
    <property type="nucleotide sequence ID" value="NZ_WNKV01000045.1"/>
</dbReference>
<protein>
    <submittedName>
        <fullName evidence="1">Uncharacterized protein</fullName>
    </submittedName>
</protein>
<sequence length="115" mass="11946">MYQGNLSAASNRADWEVACEIVDPETNVPIDLSGATITVMVARPEDTQSAVVTLSTDDGGVVITGLGTFTWRARADAMASLCPGSHPVYVRIVTASGDTTQLIAGDLPVIDGGPR</sequence>
<evidence type="ECO:0000313" key="1">
    <source>
        <dbReference type="EMBL" id="MTW19461.1"/>
    </source>
</evidence>
<gene>
    <name evidence="1" type="ORF">GJ689_25045</name>
</gene>
<dbReference type="EMBL" id="WNKV01000045">
    <property type="protein sequence ID" value="MTW19461.1"/>
    <property type="molecule type" value="Genomic_DNA"/>
</dbReference>
<reference evidence="1 2" key="1">
    <citation type="submission" date="2019-11" db="EMBL/GenBank/DDBJ databases">
        <title>Whole-genome sequence of Rhodoplanes serenus DSM 18633, type strain.</title>
        <authorList>
            <person name="Kyndt J.A."/>
            <person name="Meyer T.E."/>
        </authorList>
    </citation>
    <scope>NUCLEOTIDE SEQUENCE [LARGE SCALE GENOMIC DNA]</scope>
    <source>
        <strain evidence="1 2">DSM 18633</strain>
    </source>
</reference>
<organism evidence="1 2">
    <name type="scientific">Rhodoplanes serenus</name>
    <dbReference type="NCBI Taxonomy" id="200615"/>
    <lineage>
        <taxon>Bacteria</taxon>
        <taxon>Pseudomonadati</taxon>
        <taxon>Pseudomonadota</taxon>
        <taxon>Alphaproteobacteria</taxon>
        <taxon>Hyphomicrobiales</taxon>
        <taxon>Nitrobacteraceae</taxon>
        <taxon>Rhodoplanes</taxon>
    </lineage>
</organism>
<evidence type="ECO:0000313" key="2">
    <source>
        <dbReference type="Proteomes" id="UP000438991"/>
    </source>
</evidence>
<proteinExistence type="predicted"/>
<name>A0A9X4XS46_9BRAD</name>
<dbReference type="Proteomes" id="UP000438991">
    <property type="component" value="Unassembled WGS sequence"/>
</dbReference>
<comment type="caution">
    <text evidence="1">The sequence shown here is derived from an EMBL/GenBank/DDBJ whole genome shotgun (WGS) entry which is preliminary data.</text>
</comment>
<accession>A0A9X4XS46</accession>
<dbReference type="AlphaFoldDB" id="A0A9X4XS46"/>